<accession>A0ABT8CU29</accession>
<evidence type="ECO:0000256" key="1">
    <source>
        <dbReference type="ARBA" id="ARBA00003330"/>
    </source>
</evidence>
<evidence type="ECO:0000256" key="8">
    <source>
        <dbReference type="ARBA" id="ARBA00032824"/>
    </source>
</evidence>
<dbReference type="RefSeq" id="WP_290362666.1">
    <property type="nucleotide sequence ID" value="NZ_JAUFQU010000001.1"/>
</dbReference>
<dbReference type="InterPro" id="IPR013766">
    <property type="entry name" value="Thioredoxin_domain"/>
</dbReference>
<dbReference type="PANTHER" id="PTHR42801">
    <property type="entry name" value="THIOREDOXIN-DEPENDENT PEROXIDE REDUCTASE"/>
    <property type="match status" value="1"/>
</dbReference>
<evidence type="ECO:0000256" key="6">
    <source>
        <dbReference type="ARBA" id="ARBA00023157"/>
    </source>
</evidence>
<evidence type="ECO:0000313" key="14">
    <source>
        <dbReference type="Proteomes" id="UP001242368"/>
    </source>
</evidence>
<proteinExistence type="inferred from homology"/>
<organism evidence="13 14">
    <name type="scientific">Paenimyroides ceti</name>
    <dbReference type="NCBI Taxonomy" id="395087"/>
    <lineage>
        <taxon>Bacteria</taxon>
        <taxon>Pseudomonadati</taxon>
        <taxon>Bacteroidota</taxon>
        <taxon>Flavobacteriia</taxon>
        <taxon>Flavobacteriales</taxon>
        <taxon>Flavobacteriaceae</taxon>
        <taxon>Paenimyroides</taxon>
    </lineage>
</organism>
<dbReference type="InterPro" id="IPR000866">
    <property type="entry name" value="AhpC/TSA"/>
</dbReference>
<dbReference type="InterPro" id="IPR036249">
    <property type="entry name" value="Thioredoxin-like_sf"/>
</dbReference>
<evidence type="ECO:0000259" key="12">
    <source>
        <dbReference type="PROSITE" id="PS51352"/>
    </source>
</evidence>
<evidence type="ECO:0000256" key="5">
    <source>
        <dbReference type="ARBA" id="ARBA00023002"/>
    </source>
</evidence>
<dbReference type="PANTHER" id="PTHR42801:SF7">
    <property type="entry name" value="SLL1159 PROTEIN"/>
    <property type="match status" value="1"/>
</dbReference>
<dbReference type="EC" id="1.11.1.24" evidence="2"/>
<comment type="function">
    <text evidence="1">Thiol-specific peroxidase that catalyzes the reduction of hydrogen peroxide and organic hydroperoxides to water and alcohols, respectively. Plays a role in cell protection against oxidative stress by detoxifying peroxides and as sensor of hydrogen peroxide-mediated signaling events.</text>
</comment>
<dbReference type="InterPro" id="IPR050924">
    <property type="entry name" value="Peroxiredoxin_BCP/PrxQ"/>
</dbReference>
<evidence type="ECO:0000256" key="11">
    <source>
        <dbReference type="ARBA" id="ARBA00049091"/>
    </source>
</evidence>
<sequence length="212" mass="24207">MDNLTDQIKILEESITKQLPLETQQAFATSILDLKKRMIEHNSIKTGDKMPDFILKDSNGNEVNSKDVLKNGKMLLTFFRGSWCPYCNLELQYLQKHLQLLHEKKVTVVAVSPQKAEHSQSLAAQHNLSFTVVTDVNNKLAKQLGIRFSLQDFVRSHYKELGIDLHHFNGNDENTLPVPAVYVVNSDGIISYSFIDADYTNRFDIQQLLKTL</sequence>
<dbReference type="CDD" id="cd02970">
    <property type="entry name" value="PRX_like2"/>
    <property type="match status" value="1"/>
</dbReference>
<dbReference type="Proteomes" id="UP001242368">
    <property type="component" value="Unassembled WGS sequence"/>
</dbReference>
<comment type="caution">
    <text evidence="13">The sequence shown here is derived from an EMBL/GenBank/DDBJ whole genome shotgun (WGS) entry which is preliminary data.</text>
</comment>
<comment type="catalytic activity">
    <reaction evidence="11">
        <text>a hydroperoxide + [thioredoxin]-dithiol = an alcohol + [thioredoxin]-disulfide + H2O</text>
        <dbReference type="Rhea" id="RHEA:62620"/>
        <dbReference type="Rhea" id="RHEA-COMP:10698"/>
        <dbReference type="Rhea" id="RHEA-COMP:10700"/>
        <dbReference type="ChEBI" id="CHEBI:15377"/>
        <dbReference type="ChEBI" id="CHEBI:29950"/>
        <dbReference type="ChEBI" id="CHEBI:30879"/>
        <dbReference type="ChEBI" id="CHEBI:35924"/>
        <dbReference type="ChEBI" id="CHEBI:50058"/>
        <dbReference type="EC" id="1.11.1.24"/>
    </reaction>
</comment>
<feature type="domain" description="Thioredoxin" evidence="12">
    <location>
        <begin position="44"/>
        <end position="212"/>
    </location>
</feature>
<dbReference type="PROSITE" id="PS51352">
    <property type="entry name" value="THIOREDOXIN_2"/>
    <property type="match status" value="1"/>
</dbReference>
<evidence type="ECO:0000256" key="9">
    <source>
        <dbReference type="ARBA" id="ARBA00038489"/>
    </source>
</evidence>
<dbReference type="Pfam" id="PF00578">
    <property type="entry name" value="AhpC-TSA"/>
    <property type="match status" value="1"/>
</dbReference>
<keyword evidence="3" id="KW-0575">Peroxidase</keyword>
<evidence type="ECO:0000256" key="3">
    <source>
        <dbReference type="ARBA" id="ARBA00022559"/>
    </source>
</evidence>
<gene>
    <name evidence="13" type="ORF">QW060_05580</name>
</gene>
<name>A0ABT8CU29_9FLAO</name>
<comment type="similarity">
    <text evidence="9">Belongs to the peroxiredoxin family. BCP/PrxQ subfamily.</text>
</comment>
<evidence type="ECO:0000313" key="13">
    <source>
        <dbReference type="EMBL" id="MDN3706599.1"/>
    </source>
</evidence>
<reference evidence="14" key="1">
    <citation type="journal article" date="2019" name="Int. J. Syst. Evol. Microbiol.">
        <title>The Global Catalogue of Microorganisms (GCM) 10K type strain sequencing project: providing services to taxonomists for standard genome sequencing and annotation.</title>
        <authorList>
            <consortium name="The Broad Institute Genomics Platform"/>
            <consortium name="The Broad Institute Genome Sequencing Center for Infectious Disease"/>
            <person name="Wu L."/>
            <person name="Ma J."/>
        </authorList>
    </citation>
    <scope>NUCLEOTIDE SEQUENCE [LARGE SCALE GENOMIC DNA]</scope>
    <source>
        <strain evidence="14">CECT 7184</strain>
    </source>
</reference>
<evidence type="ECO:0000256" key="4">
    <source>
        <dbReference type="ARBA" id="ARBA00022862"/>
    </source>
</evidence>
<protein>
    <recommendedName>
        <fullName evidence="2">thioredoxin-dependent peroxiredoxin</fullName>
        <ecNumber evidence="2">1.11.1.24</ecNumber>
    </recommendedName>
    <alternativeName>
        <fullName evidence="8">Thioredoxin peroxidase</fullName>
    </alternativeName>
    <alternativeName>
        <fullName evidence="10">Thioredoxin-dependent peroxiredoxin Bcp</fullName>
    </alternativeName>
</protein>
<dbReference type="EMBL" id="JAUFQU010000001">
    <property type="protein sequence ID" value="MDN3706599.1"/>
    <property type="molecule type" value="Genomic_DNA"/>
</dbReference>
<dbReference type="SUPFAM" id="SSF52833">
    <property type="entry name" value="Thioredoxin-like"/>
    <property type="match status" value="1"/>
</dbReference>
<evidence type="ECO:0000256" key="2">
    <source>
        <dbReference type="ARBA" id="ARBA00013017"/>
    </source>
</evidence>
<keyword evidence="7" id="KW-0676">Redox-active center</keyword>
<evidence type="ECO:0000256" key="7">
    <source>
        <dbReference type="ARBA" id="ARBA00023284"/>
    </source>
</evidence>
<evidence type="ECO:0000256" key="10">
    <source>
        <dbReference type="ARBA" id="ARBA00042639"/>
    </source>
</evidence>
<keyword evidence="4" id="KW-0049">Antioxidant</keyword>
<keyword evidence="14" id="KW-1185">Reference proteome</keyword>
<dbReference type="Gene3D" id="3.40.30.10">
    <property type="entry name" value="Glutaredoxin"/>
    <property type="match status" value="1"/>
</dbReference>
<keyword evidence="5" id="KW-0560">Oxidoreductase</keyword>
<keyword evidence="6" id="KW-1015">Disulfide bond</keyword>